<dbReference type="PANTHER" id="PTHR30238">
    <property type="entry name" value="MEMBRANE BOUND PREDICTED REDOX MODULATOR"/>
    <property type="match status" value="1"/>
</dbReference>
<gene>
    <name evidence="7" type="ORF">OJ962_13645</name>
</gene>
<feature type="transmembrane region" description="Helical" evidence="6">
    <location>
        <begin position="45"/>
        <end position="64"/>
    </location>
</feature>
<evidence type="ECO:0000256" key="2">
    <source>
        <dbReference type="ARBA" id="ARBA00007511"/>
    </source>
</evidence>
<comment type="similarity">
    <text evidence="2">Belongs to the TerC family.</text>
</comment>
<reference evidence="7" key="1">
    <citation type="submission" date="2022-10" db="EMBL/GenBank/DDBJ databases">
        <title>The WGS of Solirubrobacter sp. CPCC 204708.</title>
        <authorList>
            <person name="Jiang Z."/>
        </authorList>
    </citation>
    <scope>NUCLEOTIDE SEQUENCE</scope>
    <source>
        <strain evidence="7">CPCC 204708</strain>
    </source>
</reference>
<keyword evidence="3 6" id="KW-0812">Transmembrane</keyword>
<dbReference type="Proteomes" id="UP001147700">
    <property type="component" value="Unassembled WGS sequence"/>
</dbReference>
<feature type="transmembrane region" description="Helical" evidence="6">
    <location>
        <begin position="200"/>
        <end position="218"/>
    </location>
</feature>
<evidence type="ECO:0000256" key="4">
    <source>
        <dbReference type="ARBA" id="ARBA00022989"/>
    </source>
</evidence>
<comment type="subcellular location">
    <subcellularLocation>
        <location evidence="1">Membrane</location>
        <topology evidence="1">Multi-pass membrane protein</topology>
    </subcellularLocation>
</comment>
<dbReference type="EMBL" id="JAPCID010000016">
    <property type="protein sequence ID" value="MDA0138541.1"/>
    <property type="molecule type" value="Genomic_DNA"/>
</dbReference>
<protein>
    <recommendedName>
        <fullName evidence="9">TerC family protein</fullName>
    </recommendedName>
</protein>
<evidence type="ECO:0000313" key="7">
    <source>
        <dbReference type="EMBL" id="MDA0138541.1"/>
    </source>
</evidence>
<proteinExistence type="inferred from homology"/>
<dbReference type="RefSeq" id="WP_202958549.1">
    <property type="nucleotide sequence ID" value="NZ_JAPCID010000016.1"/>
</dbReference>
<name>A0ABT4RJ28_9ACTN</name>
<keyword evidence="4 6" id="KW-1133">Transmembrane helix</keyword>
<comment type="caution">
    <text evidence="7">The sequence shown here is derived from an EMBL/GenBank/DDBJ whole genome shotgun (WGS) entry which is preliminary data.</text>
</comment>
<keyword evidence="5 6" id="KW-0472">Membrane</keyword>
<evidence type="ECO:0000256" key="1">
    <source>
        <dbReference type="ARBA" id="ARBA00004141"/>
    </source>
</evidence>
<sequence>MITGLTRRSSSFGIAVHARHRLLTYGIVGALALRALFIVAGAALLAAFGWVSLLFAALLGWTAWRMWRHRHDHDDSGEIVDKLRRRLPIATDDGDGHRLLTREGGRRRLTIAGAALAAIVIADLLFAVDSVPAILAITDDAFIVFAANAFALLGLRPLFFLVADLVERLYYLKTALAALLAFIAAKMVWGEFVGKVEPEISLPVILAILGTGAAASIMRDRRLAQRAVTHTS</sequence>
<dbReference type="PANTHER" id="PTHR30238:SF0">
    <property type="entry name" value="THYLAKOID MEMBRANE PROTEIN TERC, CHLOROPLASTIC"/>
    <property type="match status" value="1"/>
</dbReference>
<feature type="transmembrane region" description="Helical" evidence="6">
    <location>
        <begin position="21"/>
        <end position="39"/>
    </location>
</feature>
<dbReference type="InterPro" id="IPR005496">
    <property type="entry name" value="Integral_membrane_TerC"/>
</dbReference>
<evidence type="ECO:0008006" key="9">
    <source>
        <dbReference type="Google" id="ProtNLM"/>
    </source>
</evidence>
<feature type="transmembrane region" description="Helical" evidence="6">
    <location>
        <begin position="109"/>
        <end position="135"/>
    </location>
</feature>
<evidence type="ECO:0000256" key="5">
    <source>
        <dbReference type="ARBA" id="ARBA00023136"/>
    </source>
</evidence>
<feature type="transmembrane region" description="Helical" evidence="6">
    <location>
        <begin position="170"/>
        <end position="188"/>
    </location>
</feature>
<organism evidence="7 8">
    <name type="scientific">Solirubrobacter deserti</name>
    <dbReference type="NCBI Taxonomy" id="2282478"/>
    <lineage>
        <taxon>Bacteria</taxon>
        <taxon>Bacillati</taxon>
        <taxon>Actinomycetota</taxon>
        <taxon>Thermoleophilia</taxon>
        <taxon>Solirubrobacterales</taxon>
        <taxon>Solirubrobacteraceae</taxon>
        <taxon>Solirubrobacter</taxon>
    </lineage>
</organism>
<keyword evidence="8" id="KW-1185">Reference proteome</keyword>
<feature type="transmembrane region" description="Helical" evidence="6">
    <location>
        <begin position="141"/>
        <end position="163"/>
    </location>
</feature>
<evidence type="ECO:0000256" key="6">
    <source>
        <dbReference type="SAM" id="Phobius"/>
    </source>
</evidence>
<dbReference type="Pfam" id="PF03741">
    <property type="entry name" value="TerC"/>
    <property type="match status" value="1"/>
</dbReference>
<evidence type="ECO:0000256" key="3">
    <source>
        <dbReference type="ARBA" id="ARBA00022692"/>
    </source>
</evidence>
<accession>A0ABT4RJ28</accession>
<evidence type="ECO:0000313" key="8">
    <source>
        <dbReference type="Proteomes" id="UP001147700"/>
    </source>
</evidence>